<proteinExistence type="inferred from homology"/>
<evidence type="ECO:0000313" key="9">
    <source>
        <dbReference type="Proteomes" id="UP000310334"/>
    </source>
</evidence>
<dbReference type="InterPro" id="IPR000522">
    <property type="entry name" value="ABC_transptr_permease_BtuC"/>
</dbReference>
<dbReference type="GO" id="GO:0005886">
    <property type="term" value="C:plasma membrane"/>
    <property type="evidence" value="ECO:0007669"/>
    <property type="project" value="UniProtKB-SubCell"/>
</dbReference>
<dbReference type="FunFam" id="1.10.3470.10:FF:000001">
    <property type="entry name" value="Vitamin B12 ABC transporter permease BtuC"/>
    <property type="match status" value="1"/>
</dbReference>
<evidence type="ECO:0000256" key="6">
    <source>
        <dbReference type="ARBA" id="ARBA00022989"/>
    </source>
</evidence>
<dbReference type="EMBL" id="SSNT01000031">
    <property type="protein sequence ID" value="THF74970.1"/>
    <property type="molecule type" value="Genomic_DNA"/>
</dbReference>
<keyword evidence="5" id="KW-0812">Transmembrane</keyword>
<organism evidence="8 9">
    <name type="scientific">Metabacillus sediminilitoris</name>
    <dbReference type="NCBI Taxonomy" id="2567941"/>
    <lineage>
        <taxon>Bacteria</taxon>
        <taxon>Bacillati</taxon>
        <taxon>Bacillota</taxon>
        <taxon>Bacilli</taxon>
        <taxon>Bacillales</taxon>
        <taxon>Bacillaceae</taxon>
        <taxon>Metabacillus</taxon>
    </lineage>
</organism>
<dbReference type="OrthoDB" id="9811721at2"/>
<dbReference type="RefSeq" id="WP_136358784.1">
    <property type="nucleotide sequence ID" value="NZ_CP046266.1"/>
</dbReference>
<dbReference type="GO" id="GO:0033214">
    <property type="term" value="P:siderophore-iron import into cell"/>
    <property type="evidence" value="ECO:0007669"/>
    <property type="project" value="TreeGrafter"/>
</dbReference>
<evidence type="ECO:0000256" key="4">
    <source>
        <dbReference type="ARBA" id="ARBA00022475"/>
    </source>
</evidence>
<dbReference type="CDD" id="cd06550">
    <property type="entry name" value="TM_ABC_iron-siderophores_like"/>
    <property type="match status" value="1"/>
</dbReference>
<keyword evidence="7" id="KW-0472">Membrane</keyword>
<evidence type="ECO:0000313" key="8">
    <source>
        <dbReference type="EMBL" id="THF74970.1"/>
    </source>
</evidence>
<dbReference type="PANTHER" id="PTHR30472">
    <property type="entry name" value="FERRIC ENTEROBACTIN TRANSPORT SYSTEM PERMEASE PROTEIN"/>
    <property type="match status" value="1"/>
</dbReference>
<name>A0A4S4BLC0_9BACI</name>
<dbReference type="AlphaFoldDB" id="A0A4S4BLC0"/>
<keyword evidence="4" id="KW-1003">Cell membrane</keyword>
<dbReference type="PANTHER" id="PTHR30472:SF1">
    <property type="entry name" value="FE(3+) DICITRATE TRANSPORT SYSTEM PERMEASE PROTEIN FECC-RELATED"/>
    <property type="match status" value="1"/>
</dbReference>
<keyword evidence="6" id="KW-1133">Transmembrane helix</keyword>
<evidence type="ECO:0000256" key="1">
    <source>
        <dbReference type="ARBA" id="ARBA00004651"/>
    </source>
</evidence>
<accession>A0A4S4BLC0</accession>
<dbReference type="SUPFAM" id="SSF81345">
    <property type="entry name" value="ABC transporter involved in vitamin B12 uptake, BtuC"/>
    <property type="match status" value="1"/>
</dbReference>
<keyword evidence="9" id="KW-1185">Reference proteome</keyword>
<sequence length="347" mass="37376">MVQLVKQNKGKIFGLFFLIVLLFVCMLSSLLFGSTHYTLADIYSMITSFNANDLTHIIIWKERFPRMVIAVATGASLAVAGVISQLLTRNPLGSPSVLGINSGSIFFIVVFVVLFKVSDLNIIVYFAFLGALVAAILVYLLGSLSYSGTTSLKIILAGIAVNAMFVSFTQIILLMNQKGMNDVLFWMAGTISGRTLDMIIAVLPFLFISLISTCFLGRSMNVYASGESIAKGLGQNVMLMKLTLLVLMVVLAGGSLAVIGNIAFVGLIIPHLAKSLVGNSYVWLTPYSTVLGSIFLLAADISTRLINPPAEIPLGVITAFIGAPFFIYIAFKGGRERGKSMDRSIET</sequence>
<evidence type="ECO:0000256" key="2">
    <source>
        <dbReference type="ARBA" id="ARBA00007935"/>
    </source>
</evidence>
<comment type="subcellular location">
    <subcellularLocation>
        <location evidence="1">Cell membrane</location>
        <topology evidence="1">Multi-pass membrane protein</topology>
    </subcellularLocation>
</comment>
<dbReference type="GO" id="GO:0022857">
    <property type="term" value="F:transmembrane transporter activity"/>
    <property type="evidence" value="ECO:0007669"/>
    <property type="project" value="InterPro"/>
</dbReference>
<protein>
    <submittedName>
        <fullName evidence="8">Iron ABC transporter permease</fullName>
    </submittedName>
</protein>
<evidence type="ECO:0000256" key="7">
    <source>
        <dbReference type="ARBA" id="ARBA00023136"/>
    </source>
</evidence>
<dbReference type="Pfam" id="PF01032">
    <property type="entry name" value="FecCD"/>
    <property type="match status" value="1"/>
</dbReference>
<comment type="similarity">
    <text evidence="2">Belongs to the binding-protein-dependent transport system permease family. FecCD subfamily.</text>
</comment>
<evidence type="ECO:0000256" key="5">
    <source>
        <dbReference type="ARBA" id="ARBA00022692"/>
    </source>
</evidence>
<reference evidence="8 9" key="1">
    <citation type="submission" date="2019-04" db="EMBL/GenBank/DDBJ databases">
        <title>Bacillus sediminilitoris sp. nov., isolated from a tidal flat sediment on the East China Sea.</title>
        <authorList>
            <person name="Wei Y."/>
            <person name="Mao H."/>
            <person name="Fang J."/>
        </authorList>
    </citation>
    <scope>NUCLEOTIDE SEQUENCE [LARGE SCALE GENOMIC DNA]</scope>
    <source>
        <strain evidence="8 9">DSL-17</strain>
    </source>
</reference>
<evidence type="ECO:0000256" key="3">
    <source>
        <dbReference type="ARBA" id="ARBA00022448"/>
    </source>
</evidence>
<dbReference type="Gene3D" id="1.10.3470.10">
    <property type="entry name" value="ABC transporter involved in vitamin B12 uptake, BtuC"/>
    <property type="match status" value="1"/>
</dbReference>
<gene>
    <name evidence="8" type="ORF">E6W99_24545</name>
</gene>
<keyword evidence="3" id="KW-0813">Transport</keyword>
<dbReference type="InterPro" id="IPR037294">
    <property type="entry name" value="ABC_BtuC-like"/>
</dbReference>
<dbReference type="Proteomes" id="UP000310334">
    <property type="component" value="Unassembled WGS sequence"/>
</dbReference>
<comment type="caution">
    <text evidence="8">The sequence shown here is derived from an EMBL/GenBank/DDBJ whole genome shotgun (WGS) entry which is preliminary data.</text>
</comment>